<feature type="coiled-coil region" evidence="1">
    <location>
        <begin position="188"/>
        <end position="215"/>
    </location>
</feature>
<protein>
    <submittedName>
        <fullName evidence="3">Protein polar localization during asymmetric division and redistribution</fullName>
    </submittedName>
</protein>
<organism evidence="3 4">
    <name type="scientific">Phtheirospermum japonicum</name>
    <dbReference type="NCBI Taxonomy" id="374723"/>
    <lineage>
        <taxon>Eukaryota</taxon>
        <taxon>Viridiplantae</taxon>
        <taxon>Streptophyta</taxon>
        <taxon>Embryophyta</taxon>
        <taxon>Tracheophyta</taxon>
        <taxon>Spermatophyta</taxon>
        <taxon>Magnoliopsida</taxon>
        <taxon>eudicotyledons</taxon>
        <taxon>Gunneridae</taxon>
        <taxon>Pentapetalae</taxon>
        <taxon>asterids</taxon>
        <taxon>lamiids</taxon>
        <taxon>Lamiales</taxon>
        <taxon>Orobanchaceae</taxon>
        <taxon>Orobanchaceae incertae sedis</taxon>
        <taxon>Phtheirospermum</taxon>
    </lineage>
</organism>
<feature type="coiled-coil region" evidence="1">
    <location>
        <begin position="270"/>
        <end position="304"/>
    </location>
</feature>
<feature type="compositionally biased region" description="Basic and acidic residues" evidence="2">
    <location>
        <begin position="45"/>
        <end position="66"/>
    </location>
</feature>
<feature type="compositionally biased region" description="Low complexity" evidence="2">
    <location>
        <begin position="8"/>
        <end position="22"/>
    </location>
</feature>
<evidence type="ECO:0000256" key="2">
    <source>
        <dbReference type="SAM" id="MobiDB-lite"/>
    </source>
</evidence>
<dbReference type="InterPro" id="IPR040348">
    <property type="entry name" value="POLAR-like"/>
</dbReference>
<dbReference type="AlphaFoldDB" id="A0A830CPU2"/>
<evidence type="ECO:0000313" key="3">
    <source>
        <dbReference type="EMBL" id="GFP99548.1"/>
    </source>
</evidence>
<sequence>MRHDGNFRGPSPRRQPRTRSQTCRSLSCLPPWFMLRRRFNGGKTGDSRKLGKEKMEGKSDVTERKNGKMKGRSRNCEASSSSSSKGDDVINVPEAYNFNLGVGFGLIYIVRDELNKMVELRQNIEVLLEELRNQDKEPLSMPSKSSISSSLSNTVVQETSYPEENNSKQLSSYDVELLGTCFSSTRYRREKSLRMDQLEAELEAEFDRLQLLSDSFKYSKQQHSEVNVEDMSAPELSRNACYEEEDYEPHDEFYSVSPRELENKLHEVLETRQQEKIEELESALEYAMQQLEEKERELACWKEAARYVSQHFPQVTGMLRQGNEDVYCLETEVEGQSLVKCSVYGARAI</sequence>
<accession>A0A830CPU2</accession>
<feature type="coiled-coil region" evidence="1">
    <location>
        <begin position="110"/>
        <end position="137"/>
    </location>
</feature>
<evidence type="ECO:0000313" key="4">
    <source>
        <dbReference type="Proteomes" id="UP000653305"/>
    </source>
</evidence>
<feature type="region of interest" description="Disordered" evidence="2">
    <location>
        <begin position="39"/>
        <end position="88"/>
    </location>
</feature>
<dbReference type="GO" id="GO:0008356">
    <property type="term" value="P:asymmetric cell division"/>
    <property type="evidence" value="ECO:0007669"/>
    <property type="project" value="InterPro"/>
</dbReference>
<comment type="caution">
    <text evidence="3">The sequence shown here is derived from an EMBL/GenBank/DDBJ whole genome shotgun (WGS) entry which is preliminary data.</text>
</comment>
<reference evidence="3" key="1">
    <citation type="submission" date="2020-07" db="EMBL/GenBank/DDBJ databases">
        <title>Ethylene signaling mediates host invasion by parasitic plants.</title>
        <authorList>
            <person name="Yoshida S."/>
        </authorList>
    </citation>
    <scope>NUCLEOTIDE SEQUENCE</scope>
    <source>
        <strain evidence="3">Okayama</strain>
    </source>
</reference>
<dbReference type="OrthoDB" id="1916242at2759"/>
<proteinExistence type="predicted"/>
<name>A0A830CPU2_9LAMI</name>
<feature type="region of interest" description="Disordered" evidence="2">
    <location>
        <begin position="1"/>
        <end position="22"/>
    </location>
</feature>
<dbReference type="EMBL" id="BMAC01000579">
    <property type="protein sequence ID" value="GFP99548.1"/>
    <property type="molecule type" value="Genomic_DNA"/>
</dbReference>
<keyword evidence="1" id="KW-0175">Coiled coil</keyword>
<dbReference type="Proteomes" id="UP000653305">
    <property type="component" value="Unassembled WGS sequence"/>
</dbReference>
<evidence type="ECO:0000256" key="1">
    <source>
        <dbReference type="SAM" id="Coils"/>
    </source>
</evidence>
<dbReference type="PANTHER" id="PTHR33476:SF22">
    <property type="entry name" value="PROTEIN POLAR LOCALIZATION DURING ASYMMETRIC DIVISION AND REDISTRIBUTION"/>
    <property type="match status" value="1"/>
</dbReference>
<gene>
    <name evidence="3" type="ORF">PHJA_002098900</name>
</gene>
<dbReference type="PANTHER" id="PTHR33476">
    <property type="entry name" value="EMB|CAB62613.1"/>
    <property type="match status" value="1"/>
</dbReference>
<keyword evidence="4" id="KW-1185">Reference proteome</keyword>